<accession>A0ABM0N033</accession>
<dbReference type="SMART" id="SM00185">
    <property type="entry name" value="ARM"/>
    <property type="match status" value="6"/>
</dbReference>
<dbReference type="InterPro" id="IPR045156">
    <property type="entry name" value="Vac8"/>
</dbReference>
<evidence type="ECO:0000256" key="5">
    <source>
        <dbReference type="ARBA" id="ARBA00023136"/>
    </source>
</evidence>
<gene>
    <name evidence="10" type="primary">LOC102800838</name>
</gene>
<dbReference type="InterPro" id="IPR000225">
    <property type="entry name" value="Armadillo"/>
</dbReference>
<name>A0ABM0N033_SACKO</name>
<dbReference type="Gene3D" id="1.25.10.10">
    <property type="entry name" value="Leucine-rich Repeat Variant"/>
    <property type="match status" value="2"/>
</dbReference>
<reference evidence="10" key="1">
    <citation type="submission" date="2025-08" db="UniProtKB">
        <authorList>
            <consortium name="RefSeq"/>
        </authorList>
    </citation>
    <scope>IDENTIFICATION</scope>
    <source>
        <tissue evidence="10">Testes</tissue>
    </source>
</reference>
<evidence type="ECO:0000256" key="4">
    <source>
        <dbReference type="ARBA" id="ARBA00022737"/>
    </source>
</evidence>
<feature type="repeat" description="ARM" evidence="8">
    <location>
        <begin position="103"/>
        <end position="145"/>
    </location>
</feature>
<evidence type="ECO:0000256" key="7">
    <source>
        <dbReference type="ARBA" id="ARBA00026209"/>
    </source>
</evidence>
<evidence type="ECO:0000313" key="10">
    <source>
        <dbReference type="RefSeq" id="XP_006825624.1"/>
    </source>
</evidence>
<evidence type="ECO:0000256" key="8">
    <source>
        <dbReference type="PROSITE-ProRule" id="PRU00259"/>
    </source>
</evidence>
<proteinExistence type="inferred from homology"/>
<keyword evidence="3" id="KW-0926">Vacuole</keyword>
<evidence type="ECO:0000256" key="1">
    <source>
        <dbReference type="ARBA" id="ARBA00004592"/>
    </source>
</evidence>
<evidence type="ECO:0000256" key="3">
    <source>
        <dbReference type="ARBA" id="ARBA00022554"/>
    </source>
</evidence>
<dbReference type="RefSeq" id="XP_006825624.1">
    <property type="nucleotide sequence ID" value="XM_006825561.1"/>
</dbReference>
<comment type="similarity">
    <text evidence="2">Belongs to the beta-catenin family.</text>
</comment>
<dbReference type="InterPro" id="IPR011989">
    <property type="entry name" value="ARM-like"/>
</dbReference>
<feature type="repeat" description="ARM" evidence="8">
    <location>
        <begin position="188"/>
        <end position="230"/>
    </location>
</feature>
<sequence length="308" mass="33862">MDVLLDCLCSLSPCCSCYRPRNSHTDWDLYEPLLHESERGAVNDLLNYLNKESNKLVIIQSGAVGLLIQLMTSRDFEVQCNTCGCITALATTDINKKAIVNAGGIEPLLILCKSHDVRVQRNATGALLNLTHIASSRNEMVSQGAIPTFINCLRSKDSDVLYYCTAALSNIAVDHRYRCMMIAVGHYDVIRSFISLLSYPADKVKCQACLALRNMASDDDNQVLIVTLGVLPSLYNIINSGIKDTLTAAVAVLRNLSIHRKNEVTIVREGFMPEICRILLDADSLPEAKCHAAGTMRNLAAGEQMKVK</sequence>
<dbReference type="PANTHER" id="PTHR47249:SF1">
    <property type="entry name" value="VACUOLAR PROTEIN 8"/>
    <property type="match status" value="1"/>
</dbReference>
<dbReference type="PANTHER" id="PTHR47249">
    <property type="entry name" value="VACUOLAR PROTEIN 8"/>
    <property type="match status" value="1"/>
</dbReference>
<keyword evidence="9" id="KW-1185">Reference proteome</keyword>
<feature type="repeat" description="ARM" evidence="8">
    <location>
        <begin position="270"/>
        <end position="304"/>
    </location>
</feature>
<keyword evidence="4" id="KW-0677">Repeat</keyword>
<dbReference type="Pfam" id="PF00514">
    <property type="entry name" value="Arm"/>
    <property type="match status" value="4"/>
</dbReference>
<evidence type="ECO:0000256" key="6">
    <source>
        <dbReference type="ARBA" id="ARBA00023288"/>
    </source>
</evidence>
<dbReference type="GeneID" id="102800838"/>
<feature type="repeat" description="ARM" evidence="8">
    <location>
        <begin position="62"/>
        <end position="104"/>
    </location>
</feature>
<organism evidence="9 10">
    <name type="scientific">Saccoglossus kowalevskii</name>
    <name type="common">Acorn worm</name>
    <dbReference type="NCBI Taxonomy" id="10224"/>
    <lineage>
        <taxon>Eukaryota</taxon>
        <taxon>Metazoa</taxon>
        <taxon>Hemichordata</taxon>
        <taxon>Enteropneusta</taxon>
        <taxon>Harrimaniidae</taxon>
        <taxon>Saccoglossus</taxon>
    </lineage>
</organism>
<dbReference type="Proteomes" id="UP000694865">
    <property type="component" value="Unplaced"/>
</dbReference>
<feature type="repeat" description="ARM" evidence="8">
    <location>
        <begin position="229"/>
        <end position="271"/>
    </location>
</feature>
<dbReference type="SUPFAM" id="SSF48371">
    <property type="entry name" value="ARM repeat"/>
    <property type="match status" value="1"/>
</dbReference>
<evidence type="ECO:0000256" key="2">
    <source>
        <dbReference type="ARBA" id="ARBA00005462"/>
    </source>
</evidence>
<feature type="repeat" description="ARM" evidence="8">
    <location>
        <begin position="144"/>
        <end position="175"/>
    </location>
</feature>
<keyword evidence="5" id="KW-0472">Membrane</keyword>
<keyword evidence="6" id="KW-0449">Lipoprotein</keyword>
<protein>
    <recommendedName>
        <fullName evidence="7">Vacuolar protein 8</fullName>
    </recommendedName>
</protein>
<comment type="subcellular location">
    <subcellularLocation>
        <location evidence="1">Vacuole membrane</location>
        <topology evidence="1">Lipid-anchor</topology>
    </subcellularLocation>
</comment>
<dbReference type="InterPro" id="IPR016024">
    <property type="entry name" value="ARM-type_fold"/>
</dbReference>
<evidence type="ECO:0000313" key="9">
    <source>
        <dbReference type="Proteomes" id="UP000694865"/>
    </source>
</evidence>
<dbReference type="PROSITE" id="PS50176">
    <property type="entry name" value="ARM_REPEAT"/>
    <property type="match status" value="6"/>
</dbReference>